<reference evidence="1" key="2">
    <citation type="submission" date="2020-11" db="EMBL/GenBank/DDBJ databases">
        <authorList>
            <person name="McCartney M.A."/>
            <person name="Auch B."/>
            <person name="Kono T."/>
            <person name="Mallez S."/>
            <person name="Becker A."/>
            <person name="Gohl D.M."/>
            <person name="Silverstein K.A.T."/>
            <person name="Koren S."/>
            <person name="Bechman K.B."/>
            <person name="Herman A."/>
            <person name="Abrahante J.E."/>
            <person name="Garbe J."/>
        </authorList>
    </citation>
    <scope>NUCLEOTIDE SEQUENCE</scope>
    <source>
        <strain evidence="1">Duluth1</strain>
        <tissue evidence="1">Whole animal</tissue>
    </source>
</reference>
<gene>
    <name evidence="1" type="ORF">DPMN_087930</name>
</gene>
<dbReference type="AlphaFoldDB" id="A0A9D4KT83"/>
<protein>
    <submittedName>
        <fullName evidence="1">Uncharacterized protein</fullName>
    </submittedName>
</protein>
<dbReference type="Proteomes" id="UP000828390">
    <property type="component" value="Unassembled WGS sequence"/>
</dbReference>
<accession>A0A9D4KT83</accession>
<evidence type="ECO:0000313" key="2">
    <source>
        <dbReference type="Proteomes" id="UP000828390"/>
    </source>
</evidence>
<dbReference type="EMBL" id="JAIWYP010000003">
    <property type="protein sequence ID" value="KAH3845648.1"/>
    <property type="molecule type" value="Genomic_DNA"/>
</dbReference>
<organism evidence="1 2">
    <name type="scientific">Dreissena polymorpha</name>
    <name type="common">Zebra mussel</name>
    <name type="synonym">Mytilus polymorpha</name>
    <dbReference type="NCBI Taxonomy" id="45954"/>
    <lineage>
        <taxon>Eukaryota</taxon>
        <taxon>Metazoa</taxon>
        <taxon>Spiralia</taxon>
        <taxon>Lophotrochozoa</taxon>
        <taxon>Mollusca</taxon>
        <taxon>Bivalvia</taxon>
        <taxon>Autobranchia</taxon>
        <taxon>Heteroconchia</taxon>
        <taxon>Euheterodonta</taxon>
        <taxon>Imparidentia</taxon>
        <taxon>Neoheterodontei</taxon>
        <taxon>Myida</taxon>
        <taxon>Dreissenoidea</taxon>
        <taxon>Dreissenidae</taxon>
        <taxon>Dreissena</taxon>
    </lineage>
</organism>
<keyword evidence="2" id="KW-1185">Reference proteome</keyword>
<evidence type="ECO:0000313" key="1">
    <source>
        <dbReference type="EMBL" id="KAH3845648.1"/>
    </source>
</evidence>
<comment type="caution">
    <text evidence="1">The sequence shown here is derived from an EMBL/GenBank/DDBJ whole genome shotgun (WGS) entry which is preliminary data.</text>
</comment>
<proteinExistence type="predicted"/>
<name>A0A9D4KT83_DREPO</name>
<sequence>MNVNYVYANSPHSTTEIWSYRAGYGPIALEWSSYRSGAVGCQYSTAWSFRSKAVGCQYSSMYSSVFVNTARSSVSIARSAVNIARSSVSIALYYYRSGAVACQCSSVGCQYSSIVLSVWSGRLSSGAYGLIGWSYRSGAGPIGLERSVVTLEYGHCGHIGLERSVVMWSCRSGAYGPVVWSNRSGAYGLIGLERSSVTIARSVVMWSCRSGAYGPVVWANRSGAVVCQYNSMYGPIGLERSSISITRSSVSITVWSYRSGACGHYGPIGLERSSVSKTCGQLYGPRYGHYSSMILSVWSVWSNRSGAYGPVGLERSSVIIARSVVSIAIIVCGPNAVGCQYSNRSSVSIARSVVTIARWFYQSGASYRSRALSIWSVWSVWSYRSIAVGFQYSSVNSSAVLLVCNIGLVVLQGWSHVSVTYNNVCSVGLYSKAGFYRDGDLSVFGGWFFVSRVVLSACDVWFYRSGTKGGCIGLIRLSVSDGMGGYIGLGRRYCGSIASFYWSVTGGFIYSRGGSIGGAIGLWGWPGGLSVWDSLGRWSSINIADWFYRSQTMVLVYQGGSFGCGWWSVSIARRFYLFGTSRVVLSVCDDGTLAASSDDMWSYRSGACGSIGLERSSYRSRASYRSGAYGPIGLERSSYRSRACGPIGLERSVVSIARSVVSMAYGPLGLERSVVSIARLVFSIARSSVRRSSISKARSSVSIAR</sequence>
<reference evidence="1" key="1">
    <citation type="journal article" date="2019" name="bioRxiv">
        <title>The Genome of the Zebra Mussel, Dreissena polymorpha: A Resource for Invasive Species Research.</title>
        <authorList>
            <person name="McCartney M.A."/>
            <person name="Auch B."/>
            <person name="Kono T."/>
            <person name="Mallez S."/>
            <person name="Zhang Y."/>
            <person name="Obille A."/>
            <person name="Becker A."/>
            <person name="Abrahante J.E."/>
            <person name="Garbe J."/>
            <person name="Badalamenti J.P."/>
            <person name="Herman A."/>
            <person name="Mangelson H."/>
            <person name="Liachko I."/>
            <person name="Sullivan S."/>
            <person name="Sone E.D."/>
            <person name="Koren S."/>
            <person name="Silverstein K.A.T."/>
            <person name="Beckman K.B."/>
            <person name="Gohl D.M."/>
        </authorList>
    </citation>
    <scope>NUCLEOTIDE SEQUENCE</scope>
    <source>
        <strain evidence="1">Duluth1</strain>
        <tissue evidence="1">Whole animal</tissue>
    </source>
</reference>